<keyword evidence="4 9" id="KW-0520">NAD</keyword>
<sequence length="551" mass="62369">MYRLYIRRCSSTFFHQYTAKNEPVLEYRRNSNELKQVQKVLDEYKSKVTRVPCIIDGKEFWTEDIQKQVLPFDHKHVLAEYCYADKSLLEKAIERAVKNQPKWDLMPIEQRANIFLKAADLASDLKWRSHLVATTMLGQGKTVFQAEIDAACELIDFWRFNVQHLASAMTYQPISTGDSDNNYQYRGLEGFVAAISPFNFTAIGGHLASAPALMGNTVLWKPSDTATLSNYIVYKILEEAGLPPGIIQFVPSKGVDFGRTITQSPDLAAITFTGSTTTFKTLWKWVAENLDNYRTFPRLIGECGGKNFHLIHPSADLTTVINGTIRSAFEYSGQKCSACSRVYLPRSLSNKFYSQMQNIIKNELRIDTPLKFDTFTSAVIDRNSFNRIRTSIDFARTSPATKILVGGEYDDSVGFYVKPTLIETTDPKNKLMREEIFGPVVTIYVYDDQKFDETVDLVNDTTNYALTGSIFCQDKTILEKTRERLIHTAGNLYLNDKSTGSVVNQQPFGGARLSGTNDKAGGPHYLLRFTSPLTVKNMKEPLKTFKHVSME</sequence>
<dbReference type="Gene3D" id="3.40.605.10">
    <property type="entry name" value="Aldehyde Dehydrogenase, Chain A, domain 1"/>
    <property type="match status" value="1"/>
</dbReference>
<evidence type="ECO:0000313" key="14">
    <source>
        <dbReference type="Proteomes" id="UP000663889"/>
    </source>
</evidence>
<dbReference type="InterPro" id="IPR005931">
    <property type="entry name" value="P5CDH/ALDH4A1"/>
</dbReference>
<dbReference type="FunFam" id="3.40.605.10:FF:000006">
    <property type="entry name" value="1-pyrroline-5-carboxylate dehydrogenase"/>
    <property type="match status" value="1"/>
</dbReference>
<evidence type="ECO:0000256" key="10">
    <source>
        <dbReference type="RuleBase" id="RU366030"/>
    </source>
</evidence>
<evidence type="ECO:0000259" key="11">
    <source>
        <dbReference type="Pfam" id="PF00171"/>
    </source>
</evidence>
<evidence type="ECO:0000313" key="13">
    <source>
        <dbReference type="EMBL" id="CAF3859996.1"/>
    </source>
</evidence>
<dbReference type="EMBL" id="CAJNOU010000907">
    <property type="protein sequence ID" value="CAF1113447.1"/>
    <property type="molecule type" value="Genomic_DNA"/>
</dbReference>
<dbReference type="GO" id="GO:0005759">
    <property type="term" value="C:mitochondrial matrix"/>
    <property type="evidence" value="ECO:0007669"/>
    <property type="project" value="TreeGrafter"/>
</dbReference>
<feature type="domain" description="Aldehyde dehydrogenase" evidence="11">
    <location>
        <begin position="68"/>
        <end position="532"/>
    </location>
</feature>
<dbReference type="NCBIfam" id="TIGR01236">
    <property type="entry name" value="D1pyr5carbox1"/>
    <property type="match status" value="1"/>
</dbReference>
<feature type="active site" evidence="7">
    <location>
        <position position="302"/>
    </location>
</feature>
<dbReference type="EC" id="1.2.1.88" evidence="9"/>
<dbReference type="PANTHER" id="PTHR42862">
    <property type="entry name" value="DELTA-1-PYRROLINE-5-CARBOXYLATE DEHYDROGENASE 1, ISOFORM A-RELATED"/>
    <property type="match status" value="1"/>
</dbReference>
<keyword evidence="3 8" id="KW-0560">Oxidoreductase</keyword>
<dbReference type="InterPro" id="IPR016163">
    <property type="entry name" value="Ald_DH_C"/>
</dbReference>
<protein>
    <recommendedName>
        <fullName evidence="9 10">Multifunctional fusion protein</fullName>
    </recommendedName>
    <domain>
        <recommendedName>
            <fullName evidence="10">Delta-1-pyrroline-5-carboxylate dehydrogenase</fullName>
            <shortName evidence="10">P5C dehydrogenase</shortName>
        </recommendedName>
        <alternativeName>
            <fullName evidence="9">L-glutamate gamma-semialdehyde dehydrogenase</fullName>
        </alternativeName>
    </domain>
    <domain>
        <recommendedName>
            <fullName evidence="9">L-glutamate gamma-semialdehyde dehydrogenase</fullName>
            <ecNumber evidence="9">1.2.1.88</ecNumber>
        </recommendedName>
    </domain>
</protein>
<dbReference type="PANTHER" id="PTHR42862:SF1">
    <property type="entry name" value="DELTA-1-PYRROLINE-5-CARBOXYLATE DEHYDROGENASE 2, ISOFORM A-RELATED"/>
    <property type="match status" value="1"/>
</dbReference>
<comment type="caution">
    <text evidence="12">The sequence shown here is derived from an EMBL/GenBank/DDBJ whole genome shotgun (WGS) entry which is preliminary data.</text>
</comment>
<evidence type="ECO:0000256" key="4">
    <source>
        <dbReference type="ARBA" id="ARBA00023027"/>
    </source>
</evidence>
<dbReference type="PROSITE" id="PS00687">
    <property type="entry name" value="ALDEHYDE_DEHYDR_GLU"/>
    <property type="match status" value="1"/>
</dbReference>
<dbReference type="Pfam" id="PF00171">
    <property type="entry name" value="Aldedh"/>
    <property type="match status" value="1"/>
</dbReference>
<dbReference type="EMBL" id="CAJOBE010003075">
    <property type="protein sequence ID" value="CAF3859996.1"/>
    <property type="molecule type" value="Genomic_DNA"/>
</dbReference>
<proteinExistence type="inferred from homology"/>
<dbReference type="AlphaFoldDB" id="A0A814Q273"/>
<dbReference type="InterPro" id="IPR050485">
    <property type="entry name" value="Proline_metab_enzyme"/>
</dbReference>
<accession>A0A814Q273</accession>
<dbReference type="GO" id="GO:0003842">
    <property type="term" value="F:L-glutamate gamma-semialdehyde dehydrogenase activity"/>
    <property type="evidence" value="ECO:0007669"/>
    <property type="project" value="UniProtKB-UniRule"/>
</dbReference>
<evidence type="ECO:0000256" key="3">
    <source>
        <dbReference type="ARBA" id="ARBA00023002"/>
    </source>
</evidence>
<evidence type="ECO:0000256" key="7">
    <source>
        <dbReference type="PROSITE-ProRule" id="PRU10007"/>
    </source>
</evidence>
<evidence type="ECO:0000256" key="8">
    <source>
        <dbReference type="RuleBase" id="RU003345"/>
    </source>
</evidence>
<dbReference type="InterPro" id="IPR016160">
    <property type="entry name" value="Ald_DH_CS_CYS"/>
</dbReference>
<name>A0A814Q273_9BILA</name>
<comment type="similarity">
    <text evidence="2 8">Belongs to the aldehyde dehydrogenase family.</text>
</comment>
<dbReference type="InterPro" id="IPR015590">
    <property type="entry name" value="Aldehyde_DH_dom"/>
</dbReference>
<dbReference type="InterPro" id="IPR029510">
    <property type="entry name" value="Ald_DH_CS_GLU"/>
</dbReference>
<dbReference type="CDD" id="cd07123">
    <property type="entry name" value="ALDH_F4-17_P5CDH"/>
    <property type="match status" value="1"/>
</dbReference>
<evidence type="ECO:0000256" key="6">
    <source>
        <dbReference type="ARBA" id="ARBA00048142"/>
    </source>
</evidence>
<dbReference type="Proteomes" id="UP000663874">
    <property type="component" value="Unassembled WGS sequence"/>
</dbReference>
<comment type="catalytic activity">
    <reaction evidence="6 9">
        <text>L-glutamate 5-semialdehyde + NAD(+) + H2O = L-glutamate + NADH + 2 H(+)</text>
        <dbReference type="Rhea" id="RHEA:30235"/>
        <dbReference type="ChEBI" id="CHEBI:15377"/>
        <dbReference type="ChEBI" id="CHEBI:15378"/>
        <dbReference type="ChEBI" id="CHEBI:29985"/>
        <dbReference type="ChEBI" id="CHEBI:57540"/>
        <dbReference type="ChEBI" id="CHEBI:57945"/>
        <dbReference type="ChEBI" id="CHEBI:58066"/>
        <dbReference type="EC" id="1.2.1.88"/>
    </reaction>
</comment>
<dbReference type="SUPFAM" id="SSF53720">
    <property type="entry name" value="ALDH-like"/>
    <property type="match status" value="1"/>
</dbReference>
<dbReference type="Gene3D" id="3.40.309.10">
    <property type="entry name" value="Aldehyde Dehydrogenase, Chain A, domain 2"/>
    <property type="match status" value="1"/>
</dbReference>
<evidence type="ECO:0000256" key="1">
    <source>
        <dbReference type="ARBA" id="ARBA00004786"/>
    </source>
</evidence>
<evidence type="ECO:0000256" key="5">
    <source>
        <dbReference type="ARBA" id="ARBA00023062"/>
    </source>
</evidence>
<dbReference type="GO" id="GO:0010133">
    <property type="term" value="P:L-proline catabolic process to L-glutamate"/>
    <property type="evidence" value="ECO:0007669"/>
    <property type="project" value="UniProtKB-UniRule"/>
</dbReference>
<dbReference type="PROSITE" id="PS00070">
    <property type="entry name" value="ALDEHYDE_DEHYDR_CYS"/>
    <property type="match status" value="1"/>
</dbReference>
<reference evidence="12" key="1">
    <citation type="submission" date="2021-02" db="EMBL/GenBank/DDBJ databases">
        <authorList>
            <person name="Nowell W R."/>
        </authorList>
    </citation>
    <scope>NUCLEOTIDE SEQUENCE</scope>
</reference>
<dbReference type="FunFam" id="3.40.309.10:FF:000005">
    <property type="entry name" value="1-pyrroline-5-carboxylate dehydrogenase 1"/>
    <property type="match status" value="1"/>
</dbReference>
<dbReference type="UniPathway" id="UPA00261">
    <property type="reaction ID" value="UER00374"/>
</dbReference>
<organism evidence="12 14">
    <name type="scientific">Rotaria sordida</name>
    <dbReference type="NCBI Taxonomy" id="392033"/>
    <lineage>
        <taxon>Eukaryota</taxon>
        <taxon>Metazoa</taxon>
        <taxon>Spiralia</taxon>
        <taxon>Gnathifera</taxon>
        <taxon>Rotifera</taxon>
        <taxon>Eurotatoria</taxon>
        <taxon>Bdelloidea</taxon>
        <taxon>Philodinida</taxon>
        <taxon>Philodinidae</taxon>
        <taxon>Rotaria</taxon>
    </lineage>
</organism>
<dbReference type="InterPro" id="IPR016161">
    <property type="entry name" value="Ald_DH/histidinol_DH"/>
</dbReference>
<evidence type="ECO:0000256" key="2">
    <source>
        <dbReference type="ARBA" id="ARBA00009986"/>
    </source>
</evidence>
<dbReference type="InterPro" id="IPR016162">
    <property type="entry name" value="Ald_DH_N"/>
</dbReference>
<comment type="pathway">
    <text evidence="1 9">Amino-acid degradation; L-proline degradation into L-glutamate; L-glutamate from L-proline: step 2/2.</text>
</comment>
<dbReference type="Proteomes" id="UP000663889">
    <property type="component" value="Unassembled WGS sequence"/>
</dbReference>
<evidence type="ECO:0000313" key="12">
    <source>
        <dbReference type="EMBL" id="CAF1113447.1"/>
    </source>
</evidence>
<evidence type="ECO:0000256" key="9">
    <source>
        <dbReference type="RuleBase" id="RU366016"/>
    </source>
</evidence>
<gene>
    <name evidence="13" type="ORF">FNK824_LOCUS18418</name>
    <name evidence="12" type="ORF">SEV965_LOCUS16513</name>
</gene>
<keyword evidence="5 9" id="KW-0642">Proline metabolism</keyword>